<evidence type="ECO:0000259" key="1">
    <source>
        <dbReference type="Pfam" id="PF14231"/>
    </source>
</evidence>
<dbReference type="Pfam" id="PF14232">
    <property type="entry name" value="DUF4334"/>
    <property type="match status" value="1"/>
</dbReference>
<dbReference type="Pfam" id="PF14231">
    <property type="entry name" value="GXWXG"/>
    <property type="match status" value="1"/>
</dbReference>
<keyword evidence="4" id="KW-1185">Reference proteome</keyword>
<gene>
    <name evidence="3" type="ORF">ROA7745_01084</name>
</gene>
<evidence type="ECO:0000313" key="4">
    <source>
        <dbReference type="Proteomes" id="UP000193224"/>
    </source>
</evidence>
<sequence>MKPFHLNLKCANFALMDIPDQMPNKEAEALFASLPPVEVPEILGEWSGRGISTGHPLDALLGISGWEGKRFISADEVHPLINRSVIGPVSLNPDLMSLGVMQFLNLAKWPFMRQIFYMLCPLVSTRAPRARLRMVTYRGVSSAAMIYDQKAIIDHFRRVDDRRLMGLMDLRGDDFPFFFLLERC</sequence>
<dbReference type="InterPro" id="IPR025568">
    <property type="entry name" value="DUF4334"/>
</dbReference>
<protein>
    <recommendedName>
        <fullName evidence="5">GXWXG protein</fullName>
    </recommendedName>
</protein>
<dbReference type="Gene3D" id="2.40.128.580">
    <property type="entry name" value="GXWXG domain"/>
    <property type="match status" value="1"/>
</dbReference>
<proteinExistence type="predicted"/>
<evidence type="ECO:0000313" key="3">
    <source>
        <dbReference type="EMBL" id="SMC11272.1"/>
    </source>
</evidence>
<dbReference type="Proteomes" id="UP000193224">
    <property type="component" value="Unassembled WGS sequence"/>
</dbReference>
<accession>A0A1X7BNT0</accession>
<evidence type="ECO:0008006" key="5">
    <source>
        <dbReference type="Google" id="ProtNLM"/>
    </source>
</evidence>
<dbReference type="AlphaFoldDB" id="A0A1X7BNT0"/>
<name>A0A1X7BNT0_9RHOB</name>
<dbReference type="EMBL" id="FWXB01000003">
    <property type="protein sequence ID" value="SMC11272.1"/>
    <property type="molecule type" value="Genomic_DNA"/>
</dbReference>
<organism evidence="3 4">
    <name type="scientific">Roseovarius aestuarii</name>
    <dbReference type="NCBI Taxonomy" id="475083"/>
    <lineage>
        <taxon>Bacteria</taxon>
        <taxon>Pseudomonadati</taxon>
        <taxon>Pseudomonadota</taxon>
        <taxon>Alphaproteobacteria</taxon>
        <taxon>Rhodobacterales</taxon>
        <taxon>Roseobacteraceae</taxon>
        <taxon>Roseovarius</taxon>
    </lineage>
</organism>
<feature type="domain" description="GXWXG" evidence="1">
    <location>
        <begin position="29"/>
        <end position="83"/>
    </location>
</feature>
<dbReference type="InterPro" id="IPR025951">
    <property type="entry name" value="GXWXG_dom"/>
</dbReference>
<feature type="domain" description="DUF4334" evidence="2">
    <location>
        <begin position="128"/>
        <end position="183"/>
    </location>
</feature>
<reference evidence="3 4" key="1">
    <citation type="submission" date="2017-03" db="EMBL/GenBank/DDBJ databases">
        <authorList>
            <person name="Afonso C.L."/>
            <person name="Miller P.J."/>
            <person name="Scott M.A."/>
            <person name="Spackman E."/>
            <person name="Goraichik I."/>
            <person name="Dimitrov K.M."/>
            <person name="Suarez D.L."/>
            <person name="Swayne D.E."/>
        </authorList>
    </citation>
    <scope>NUCLEOTIDE SEQUENCE [LARGE SCALE GENOMIC DNA]</scope>
    <source>
        <strain evidence="3 4">CECT 7745</strain>
    </source>
</reference>
<evidence type="ECO:0000259" key="2">
    <source>
        <dbReference type="Pfam" id="PF14232"/>
    </source>
</evidence>